<name>A0ABR7T054_HELCL</name>
<dbReference type="PANTHER" id="PTHR43798:SF31">
    <property type="entry name" value="AB HYDROLASE SUPERFAMILY PROTEIN YCLE"/>
    <property type="match status" value="1"/>
</dbReference>
<reference evidence="3 4" key="1">
    <citation type="submission" date="2020-07" db="EMBL/GenBank/DDBJ databases">
        <title>Draft whole-genome sequence of Heliobacterium chlorum DSM 3682, type strain.</title>
        <authorList>
            <person name="Kyndt J.A."/>
            <person name="Meyer T.E."/>
            <person name="Imhoff J.F."/>
        </authorList>
    </citation>
    <scope>NUCLEOTIDE SEQUENCE [LARGE SCALE GENOMIC DNA]</scope>
    <source>
        <strain evidence="3 4">DSM 3682</strain>
    </source>
</reference>
<dbReference type="SUPFAM" id="SSF53474">
    <property type="entry name" value="alpha/beta-Hydrolases"/>
    <property type="match status" value="1"/>
</dbReference>
<accession>A0ABR7T054</accession>
<organism evidence="3 4">
    <name type="scientific">Heliobacterium chlorum</name>
    <dbReference type="NCBI Taxonomy" id="2698"/>
    <lineage>
        <taxon>Bacteria</taxon>
        <taxon>Bacillati</taxon>
        <taxon>Bacillota</taxon>
        <taxon>Clostridia</taxon>
        <taxon>Eubacteriales</taxon>
        <taxon>Heliobacteriaceae</taxon>
        <taxon>Heliobacterium</taxon>
    </lineage>
</organism>
<comment type="caution">
    <text evidence="3">The sequence shown here is derived from an EMBL/GenBank/DDBJ whole genome shotgun (WGS) entry which is preliminary data.</text>
</comment>
<evidence type="ECO:0000313" key="4">
    <source>
        <dbReference type="Proteomes" id="UP000617402"/>
    </source>
</evidence>
<dbReference type="InterPro" id="IPR029058">
    <property type="entry name" value="AB_hydrolase_fold"/>
</dbReference>
<dbReference type="InterPro" id="IPR000073">
    <property type="entry name" value="AB_hydrolase_1"/>
</dbReference>
<proteinExistence type="predicted"/>
<gene>
    <name evidence="3" type="ORF">H1S01_02955</name>
</gene>
<dbReference type="Pfam" id="PF00561">
    <property type="entry name" value="Abhydrolase_1"/>
    <property type="match status" value="1"/>
</dbReference>
<keyword evidence="1 3" id="KW-0378">Hydrolase</keyword>
<evidence type="ECO:0000313" key="3">
    <source>
        <dbReference type="EMBL" id="MBC9783472.1"/>
    </source>
</evidence>
<dbReference type="InterPro" id="IPR050266">
    <property type="entry name" value="AB_hydrolase_sf"/>
</dbReference>
<sequence>MEKAIWSEWEIYFQRQYEIAFVDFQNCVQSADYIQYAAAMLEQYPGRIIDIAGWSLGAMVAVELAILYPKRVNSLILISAAPKFISDNEYLGMPPSLLRKILRDLSRNPSKTIKGFYREMYSSTELIQGYLDKFEDQAQREFVGLPLPSLMAGLKYLEQFDVRHILSEVSAKVCIINGLDDTICPPQGIQLMKKILPTLNEDDIHLIPGCGHHPLLTKKEACLKWASN</sequence>
<feature type="domain" description="AB hydrolase-1" evidence="2">
    <location>
        <begin position="32"/>
        <end position="218"/>
    </location>
</feature>
<dbReference type="GO" id="GO:0016787">
    <property type="term" value="F:hydrolase activity"/>
    <property type="evidence" value="ECO:0007669"/>
    <property type="project" value="UniProtKB-KW"/>
</dbReference>
<keyword evidence="4" id="KW-1185">Reference proteome</keyword>
<dbReference type="EMBL" id="JACVHF010000001">
    <property type="protein sequence ID" value="MBC9783472.1"/>
    <property type="molecule type" value="Genomic_DNA"/>
</dbReference>
<evidence type="ECO:0000256" key="1">
    <source>
        <dbReference type="ARBA" id="ARBA00022801"/>
    </source>
</evidence>
<evidence type="ECO:0000259" key="2">
    <source>
        <dbReference type="Pfam" id="PF00561"/>
    </source>
</evidence>
<dbReference type="Proteomes" id="UP000617402">
    <property type="component" value="Unassembled WGS sequence"/>
</dbReference>
<dbReference type="PRINTS" id="PR00111">
    <property type="entry name" value="ABHYDROLASE"/>
</dbReference>
<dbReference type="PANTHER" id="PTHR43798">
    <property type="entry name" value="MONOACYLGLYCEROL LIPASE"/>
    <property type="match status" value="1"/>
</dbReference>
<dbReference type="Gene3D" id="3.40.50.1820">
    <property type="entry name" value="alpha/beta hydrolase"/>
    <property type="match status" value="1"/>
</dbReference>
<protein>
    <submittedName>
        <fullName evidence="3">Alpha/beta fold hydrolase</fullName>
    </submittedName>
</protein>